<accession>A0A8J5K6A8</accession>
<dbReference type="Proteomes" id="UP000747542">
    <property type="component" value="Unassembled WGS sequence"/>
</dbReference>
<organism evidence="1 2">
    <name type="scientific">Homarus americanus</name>
    <name type="common">American lobster</name>
    <dbReference type="NCBI Taxonomy" id="6706"/>
    <lineage>
        <taxon>Eukaryota</taxon>
        <taxon>Metazoa</taxon>
        <taxon>Ecdysozoa</taxon>
        <taxon>Arthropoda</taxon>
        <taxon>Crustacea</taxon>
        <taxon>Multicrustacea</taxon>
        <taxon>Malacostraca</taxon>
        <taxon>Eumalacostraca</taxon>
        <taxon>Eucarida</taxon>
        <taxon>Decapoda</taxon>
        <taxon>Pleocyemata</taxon>
        <taxon>Astacidea</taxon>
        <taxon>Nephropoidea</taxon>
        <taxon>Nephropidae</taxon>
        <taxon>Homarus</taxon>
    </lineage>
</organism>
<sequence>RISQQRRFHLALVISPGATQHRKLNAPGGGTITRSSTGAENDFCPSAGSTPSATALAGYSYSQGWTTPLRYLQYNLTYFSLPITRIRSAGTPLLSRGSGRLELLCYHEDQVGWSYLYHQGIIRP</sequence>
<gene>
    <name evidence="1" type="ORF">Hamer_G002386</name>
</gene>
<evidence type="ECO:0000313" key="1">
    <source>
        <dbReference type="EMBL" id="KAG7168359.1"/>
    </source>
</evidence>
<reference evidence="1" key="1">
    <citation type="journal article" date="2021" name="Sci. Adv.">
        <title>The American lobster genome reveals insights on longevity, neural, and immune adaptations.</title>
        <authorList>
            <person name="Polinski J.M."/>
            <person name="Zimin A.V."/>
            <person name="Clark K.F."/>
            <person name="Kohn A.B."/>
            <person name="Sadowski N."/>
            <person name="Timp W."/>
            <person name="Ptitsyn A."/>
            <person name="Khanna P."/>
            <person name="Romanova D.Y."/>
            <person name="Williams P."/>
            <person name="Greenwood S.J."/>
            <person name="Moroz L.L."/>
            <person name="Walt D.R."/>
            <person name="Bodnar A.G."/>
        </authorList>
    </citation>
    <scope>NUCLEOTIDE SEQUENCE</scope>
    <source>
        <strain evidence="1">GMGI-L3</strain>
    </source>
</reference>
<feature type="non-terminal residue" evidence="1">
    <location>
        <position position="1"/>
    </location>
</feature>
<name>A0A8J5K6A8_HOMAM</name>
<dbReference type="EMBL" id="JAHLQT010020073">
    <property type="protein sequence ID" value="KAG7168359.1"/>
    <property type="molecule type" value="Genomic_DNA"/>
</dbReference>
<comment type="caution">
    <text evidence="1">The sequence shown here is derived from an EMBL/GenBank/DDBJ whole genome shotgun (WGS) entry which is preliminary data.</text>
</comment>
<dbReference type="AlphaFoldDB" id="A0A8J5K6A8"/>
<proteinExistence type="predicted"/>
<evidence type="ECO:0000313" key="2">
    <source>
        <dbReference type="Proteomes" id="UP000747542"/>
    </source>
</evidence>
<keyword evidence="2" id="KW-1185">Reference proteome</keyword>
<protein>
    <submittedName>
        <fullName evidence="1">Uncharacterized protein</fullName>
    </submittedName>
</protein>